<name>A0ABT2H521_9MICO</name>
<proteinExistence type="predicted"/>
<evidence type="ECO:0000313" key="3">
    <source>
        <dbReference type="Proteomes" id="UP001165586"/>
    </source>
</evidence>
<protein>
    <recommendedName>
        <fullName evidence="4">VOC domain-containing protein</fullName>
    </recommendedName>
</protein>
<dbReference type="InterPro" id="IPR029068">
    <property type="entry name" value="Glyas_Bleomycin-R_OHBP_Dase"/>
</dbReference>
<feature type="region of interest" description="Disordered" evidence="1">
    <location>
        <begin position="64"/>
        <end position="114"/>
    </location>
</feature>
<sequence>MHDVSPGNGMRIVQLTPPGSACSIVIGTGMSAADAAPVQGIHLVVDDIDAARAELRGRGVDVSPVSDLGGGFATPTSPTPTAIRGRSSRLPHGPISRRASGGAEPAVALPPSSGQRMRSISICATAAIPDALG</sequence>
<keyword evidence="3" id="KW-1185">Reference proteome</keyword>
<dbReference type="SUPFAM" id="SSF54593">
    <property type="entry name" value="Glyoxalase/Bleomycin resistance protein/Dihydroxybiphenyl dioxygenase"/>
    <property type="match status" value="1"/>
</dbReference>
<reference evidence="2" key="1">
    <citation type="submission" date="2022-08" db="EMBL/GenBank/DDBJ databases">
        <authorList>
            <person name="Deng Y."/>
            <person name="Han X.-F."/>
            <person name="Zhang Y.-Q."/>
        </authorList>
    </citation>
    <scope>NUCLEOTIDE SEQUENCE</scope>
    <source>
        <strain evidence="2">CPCC 203386</strain>
    </source>
</reference>
<dbReference type="EMBL" id="JANLCJ010000005">
    <property type="protein sequence ID" value="MCS5735028.1"/>
    <property type="molecule type" value="Genomic_DNA"/>
</dbReference>
<evidence type="ECO:0000313" key="2">
    <source>
        <dbReference type="EMBL" id="MCS5735028.1"/>
    </source>
</evidence>
<dbReference type="RefSeq" id="WP_259539936.1">
    <property type="nucleotide sequence ID" value="NZ_JANLCJ010000005.1"/>
</dbReference>
<evidence type="ECO:0000256" key="1">
    <source>
        <dbReference type="SAM" id="MobiDB-lite"/>
    </source>
</evidence>
<dbReference type="Gene3D" id="3.10.180.10">
    <property type="entry name" value="2,3-Dihydroxybiphenyl 1,2-Dioxygenase, domain 1"/>
    <property type="match status" value="1"/>
</dbReference>
<dbReference type="Proteomes" id="UP001165586">
    <property type="component" value="Unassembled WGS sequence"/>
</dbReference>
<accession>A0ABT2H521</accession>
<evidence type="ECO:0008006" key="4">
    <source>
        <dbReference type="Google" id="ProtNLM"/>
    </source>
</evidence>
<comment type="caution">
    <text evidence="2">The sequence shown here is derived from an EMBL/GenBank/DDBJ whole genome shotgun (WGS) entry which is preliminary data.</text>
</comment>
<organism evidence="2 3">
    <name type="scientific">Herbiconiux daphne</name>
    <dbReference type="NCBI Taxonomy" id="2970914"/>
    <lineage>
        <taxon>Bacteria</taxon>
        <taxon>Bacillati</taxon>
        <taxon>Actinomycetota</taxon>
        <taxon>Actinomycetes</taxon>
        <taxon>Micrococcales</taxon>
        <taxon>Microbacteriaceae</taxon>
        <taxon>Herbiconiux</taxon>
    </lineage>
</organism>
<gene>
    <name evidence="2" type="ORF">N1032_14880</name>
</gene>